<dbReference type="InterPro" id="IPR036737">
    <property type="entry name" value="OmpA-like_sf"/>
</dbReference>
<dbReference type="Gene3D" id="3.30.1330.60">
    <property type="entry name" value="OmpA-like domain"/>
    <property type="match status" value="1"/>
</dbReference>
<keyword evidence="4" id="KW-0998">Cell outer membrane</keyword>
<evidence type="ECO:0000313" key="8">
    <source>
        <dbReference type="EMBL" id="VTR21703.1"/>
    </source>
</evidence>
<dbReference type="PROSITE" id="PS51257">
    <property type="entry name" value="PROKAR_LIPOPROTEIN"/>
    <property type="match status" value="1"/>
</dbReference>
<feature type="chain" id="PRO_5020409842" evidence="6">
    <location>
        <begin position="22"/>
        <end position="252"/>
    </location>
</feature>
<dbReference type="PROSITE" id="PS51123">
    <property type="entry name" value="OMPA_2"/>
    <property type="match status" value="1"/>
</dbReference>
<dbReference type="EMBL" id="CABEEZ010000026">
    <property type="protein sequence ID" value="VTR21703.1"/>
    <property type="molecule type" value="Genomic_DNA"/>
</dbReference>
<dbReference type="PANTHER" id="PTHR30329:SF21">
    <property type="entry name" value="LIPOPROTEIN YIAD-RELATED"/>
    <property type="match status" value="1"/>
</dbReference>
<proteinExistence type="predicted"/>
<sequence>MFSFSKSARVVLAAAIVLSMSGCTRSISQVDNAGHTANPVFPQMDNATRKEGSYVNLDNLNMIKPGMTKNQLYQLIGAPHFSEGVFGVKEWDYILKFRMASGNDLVCQYKVVFDQDLIAQSFFFQPENCLEKLKAAPTVVKHEAPSSPVTFNANMLFGFNSAVLSAAGVNELTGFANKIKQTNLNEKSIIIIGHTDRLGSKAYNQQLSLKRAESVRDLLVSNGISRQIIQGGGGRSLRAVSRLPRQKIGESG</sequence>
<gene>
    <name evidence="8" type="primary">ompA_1</name>
    <name evidence="8" type="ORF">NCTC12965_01324</name>
</gene>
<dbReference type="InterPro" id="IPR006665">
    <property type="entry name" value="OmpA-like"/>
</dbReference>
<dbReference type="PRINTS" id="PR01021">
    <property type="entry name" value="OMPADOMAIN"/>
</dbReference>
<dbReference type="InterPro" id="IPR050330">
    <property type="entry name" value="Bact_OuterMem_StrucFunc"/>
</dbReference>
<dbReference type="InterPro" id="IPR006664">
    <property type="entry name" value="OMP_bac"/>
</dbReference>
<dbReference type="Gene3D" id="3.30.1450.10">
    <property type="match status" value="1"/>
</dbReference>
<dbReference type="InterPro" id="IPR007450">
    <property type="entry name" value="BamE_dom"/>
</dbReference>
<feature type="domain" description="OmpA-like" evidence="7">
    <location>
        <begin position="144"/>
        <end position="252"/>
    </location>
</feature>
<evidence type="ECO:0000259" key="7">
    <source>
        <dbReference type="PROSITE" id="PS51123"/>
    </source>
</evidence>
<comment type="subcellular location">
    <subcellularLocation>
        <location evidence="1">Cell outer membrane</location>
    </subcellularLocation>
</comment>
<dbReference type="PANTHER" id="PTHR30329">
    <property type="entry name" value="STATOR ELEMENT OF FLAGELLAR MOTOR COMPLEX"/>
    <property type="match status" value="1"/>
</dbReference>
<dbReference type="CDD" id="cd07185">
    <property type="entry name" value="OmpA_C-like"/>
    <property type="match status" value="1"/>
</dbReference>
<dbReference type="SUPFAM" id="SSF103088">
    <property type="entry name" value="OmpA-like"/>
    <property type="match status" value="1"/>
</dbReference>
<protein>
    <submittedName>
        <fullName evidence="8">Outer membrane protein II</fullName>
    </submittedName>
</protein>
<reference evidence="8" key="1">
    <citation type="submission" date="2019-05" db="EMBL/GenBank/DDBJ databases">
        <authorList>
            <consortium name="Pathogen Informatics"/>
        </authorList>
    </citation>
    <scope>NUCLEOTIDE SEQUENCE [LARGE SCALE GENOMIC DNA]</scope>
    <source>
        <strain evidence="8">NCTC12965</strain>
    </source>
</reference>
<dbReference type="AlphaFoldDB" id="A0A4U9TQ67"/>
<name>A0A4U9TQ67_SERFO</name>
<evidence type="ECO:0000256" key="3">
    <source>
        <dbReference type="ARBA" id="ARBA00023136"/>
    </source>
</evidence>
<evidence type="ECO:0000256" key="4">
    <source>
        <dbReference type="ARBA" id="ARBA00023237"/>
    </source>
</evidence>
<evidence type="ECO:0000256" key="2">
    <source>
        <dbReference type="ARBA" id="ARBA00022729"/>
    </source>
</evidence>
<dbReference type="InterPro" id="IPR037873">
    <property type="entry name" value="BamE-like"/>
</dbReference>
<evidence type="ECO:0000256" key="5">
    <source>
        <dbReference type="PROSITE-ProRule" id="PRU00473"/>
    </source>
</evidence>
<keyword evidence="3 5" id="KW-0472">Membrane</keyword>
<dbReference type="Pfam" id="PF00691">
    <property type="entry name" value="OmpA"/>
    <property type="match status" value="1"/>
</dbReference>
<keyword evidence="2 6" id="KW-0732">Signal</keyword>
<organism evidence="8">
    <name type="scientific">Serratia fonticola</name>
    <dbReference type="NCBI Taxonomy" id="47917"/>
    <lineage>
        <taxon>Bacteria</taxon>
        <taxon>Pseudomonadati</taxon>
        <taxon>Pseudomonadota</taxon>
        <taxon>Gammaproteobacteria</taxon>
        <taxon>Enterobacterales</taxon>
        <taxon>Yersiniaceae</taxon>
        <taxon>Serratia</taxon>
    </lineage>
</organism>
<accession>A0A4U9TQ67</accession>
<dbReference type="GO" id="GO:0009279">
    <property type="term" value="C:cell outer membrane"/>
    <property type="evidence" value="ECO:0007669"/>
    <property type="project" value="UniProtKB-SubCell"/>
</dbReference>
<feature type="signal peptide" evidence="6">
    <location>
        <begin position="1"/>
        <end position="21"/>
    </location>
</feature>
<dbReference type="Pfam" id="PF04355">
    <property type="entry name" value="BamE"/>
    <property type="match status" value="1"/>
</dbReference>
<evidence type="ECO:0000256" key="1">
    <source>
        <dbReference type="ARBA" id="ARBA00004442"/>
    </source>
</evidence>
<evidence type="ECO:0000256" key="6">
    <source>
        <dbReference type="SAM" id="SignalP"/>
    </source>
</evidence>